<dbReference type="Proteomes" id="UP000233781">
    <property type="component" value="Unassembled WGS sequence"/>
</dbReference>
<sequence length="256" mass="26496">MTYTDLDGRVALVTGGARGLGYSVAEALAAQGCRVALLDVLPDVADSAERLAADHGVGTTHAVTDVTSPDSVGTAFAHVTATLGTPQVLVTAAGITVWNDTVDVSPEEWRRVMAVNLDGTFFALQAFARGLLAADRPGSAVLVASMSGSIVNLPQRQASYSASKAAVSMLAKATAVEWAARGIRVNSVSPGYFLSQMTRQFTDANPDLAAQWVGQIPLGRMGEPADLHGLVTFLASDASAYLTAQDLVIDGGYTAV</sequence>
<dbReference type="FunFam" id="3.40.50.720:FF:000084">
    <property type="entry name" value="Short-chain dehydrogenase reductase"/>
    <property type="match status" value="1"/>
</dbReference>
<dbReference type="RefSeq" id="WP_101394968.1">
    <property type="nucleotide sequence ID" value="NZ_PJNE01000001.1"/>
</dbReference>
<dbReference type="SMART" id="SM00822">
    <property type="entry name" value="PKS_KR"/>
    <property type="match status" value="1"/>
</dbReference>
<protein>
    <submittedName>
        <fullName evidence="4">NAD(P)-dependent dehydrogenase (Short-subunit alcohol dehydrogenase family)</fullName>
    </submittedName>
</protein>
<comment type="similarity">
    <text evidence="1">Belongs to the short-chain dehydrogenases/reductases (SDR) family.</text>
</comment>
<dbReference type="Gene3D" id="3.40.50.720">
    <property type="entry name" value="NAD(P)-binding Rossmann-like Domain"/>
    <property type="match status" value="1"/>
</dbReference>
<accession>A0A2N3YHS3</accession>
<dbReference type="SUPFAM" id="SSF51735">
    <property type="entry name" value="NAD(P)-binding Rossmann-fold domains"/>
    <property type="match status" value="1"/>
</dbReference>
<dbReference type="InterPro" id="IPR057326">
    <property type="entry name" value="KR_dom"/>
</dbReference>
<name>A0A2N3YHS3_9MICO</name>
<keyword evidence="2" id="KW-0560">Oxidoreductase</keyword>
<feature type="domain" description="Ketoreductase" evidence="3">
    <location>
        <begin position="9"/>
        <end position="196"/>
    </location>
</feature>
<dbReference type="PRINTS" id="PR00080">
    <property type="entry name" value="SDRFAMILY"/>
</dbReference>
<evidence type="ECO:0000313" key="4">
    <source>
        <dbReference type="EMBL" id="PKW26393.1"/>
    </source>
</evidence>
<dbReference type="EMBL" id="PJNE01000001">
    <property type="protein sequence ID" value="PKW26393.1"/>
    <property type="molecule type" value="Genomic_DNA"/>
</dbReference>
<dbReference type="OrthoDB" id="286404at2"/>
<evidence type="ECO:0000313" key="5">
    <source>
        <dbReference type="Proteomes" id="UP000233781"/>
    </source>
</evidence>
<dbReference type="PANTHER" id="PTHR43008">
    <property type="entry name" value="BENZIL REDUCTASE"/>
    <property type="match status" value="1"/>
</dbReference>
<dbReference type="PRINTS" id="PR00081">
    <property type="entry name" value="GDHRDH"/>
</dbReference>
<dbReference type="AlphaFoldDB" id="A0A2N3YHS3"/>
<dbReference type="PANTHER" id="PTHR43008:SF14">
    <property type="entry name" value="DEHYDROGENASE ARBD, PUTATIVE-RELATED"/>
    <property type="match status" value="1"/>
</dbReference>
<dbReference type="InterPro" id="IPR002347">
    <property type="entry name" value="SDR_fam"/>
</dbReference>
<evidence type="ECO:0000256" key="1">
    <source>
        <dbReference type="ARBA" id="ARBA00006484"/>
    </source>
</evidence>
<dbReference type="InterPro" id="IPR036291">
    <property type="entry name" value="NAD(P)-bd_dom_sf"/>
</dbReference>
<dbReference type="GO" id="GO:0050664">
    <property type="term" value="F:oxidoreductase activity, acting on NAD(P)H, oxygen as acceptor"/>
    <property type="evidence" value="ECO:0007669"/>
    <property type="project" value="TreeGrafter"/>
</dbReference>
<proteinExistence type="inferred from homology"/>
<dbReference type="Pfam" id="PF13561">
    <property type="entry name" value="adh_short_C2"/>
    <property type="match status" value="1"/>
</dbReference>
<keyword evidence="5" id="KW-1185">Reference proteome</keyword>
<dbReference type="PROSITE" id="PS00061">
    <property type="entry name" value="ADH_SHORT"/>
    <property type="match status" value="1"/>
</dbReference>
<organism evidence="4 5">
    <name type="scientific">Phycicoccus duodecadis</name>
    <dbReference type="NCBI Taxonomy" id="173053"/>
    <lineage>
        <taxon>Bacteria</taxon>
        <taxon>Bacillati</taxon>
        <taxon>Actinomycetota</taxon>
        <taxon>Actinomycetes</taxon>
        <taxon>Micrococcales</taxon>
        <taxon>Intrasporangiaceae</taxon>
        <taxon>Phycicoccus</taxon>
    </lineage>
</organism>
<dbReference type="InterPro" id="IPR020904">
    <property type="entry name" value="Sc_DH/Rdtase_CS"/>
</dbReference>
<evidence type="ECO:0000256" key="2">
    <source>
        <dbReference type="ARBA" id="ARBA00023002"/>
    </source>
</evidence>
<reference evidence="4 5" key="1">
    <citation type="submission" date="2017-12" db="EMBL/GenBank/DDBJ databases">
        <title>Sequencing the genomes of 1000 Actinobacteria strains.</title>
        <authorList>
            <person name="Klenk H.-P."/>
        </authorList>
    </citation>
    <scope>NUCLEOTIDE SEQUENCE [LARGE SCALE GENOMIC DNA]</scope>
    <source>
        <strain evidence="4 5">DSM 12806</strain>
    </source>
</reference>
<evidence type="ECO:0000259" key="3">
    <source>
        <dbReference type="SMART" id="SM00822"/>
    </source>
</evidence>
<gene>
    <name evidence="4" type="ORF">ATL31_1204</name>
</gene>
<comment type="caution">
    <text evidence="4">The sequence shown here is derived from an EMBL/GenBank/DDBJ whole genome shotgun (WGS) entry which is preliminary data.</text>
</comment>